<proteinExistence type="predicted"/>
<reference evidence="1" key="1">
    <citation type="submission" date="2022-09" db="EMBL/GenBank/DDBJ databases">
        <title>Aureispira anguillicida sp. nov., isolated from Leptocephalus of Japanese eel Anguilla japonica.</title>
        <authorList>
            <person name="Yuasa K."/>
            <person name="Mekata T."/>
            <person name="Ikunari K."/>
        </authorList>
    </citation>
    <scope>NUCLEOTIDE SEQUENCE</scope>
    <source>
        <strain evidence="1">EL160426</strain>
    </source>
</reference>
<protein>
    <submittedName>
        <fullName evidence="1">Uncharacterized protein</fullName>
    </submittedName>
</protein>
<dbReference type="Proteomes" id="UP001060919">
    <property type="component" value="Chromosome"/>
</dbReference>
<name>A0A915YE63_9BACT</name>
<organism evidence="1 2">
    <name type="scientific">Aureispira anguillae</name>
    <dbReference type="NCBI Taxonomy" id="2864201"/>
    <lineage>
        <taxon>Bacteria</taxon>
        <taxon>Pseudomonadati</taxon>
        <taxon>Bacteroidota</taxon>
        <taxon>Saprospiria</taxon>
        <taxon>Saprospirales</taxon>
        <taxon>Saprospiraceae</taxon>
        <taxon>Aureispira</taxon>
    </lineage>
</organism>
<keyword evidence="2" id="KW-1185">Reference proteome</keyword>
<sequence>MILFKALFMLITLTIKTACNNDIKREHSEAEVKKAMEHLIDRATNYDIEALETIYHKDFHTTLVLPNNEVITYNKEEFKTHFAK</sequence>
<dbReference type="AlphaFoldDB" id="A0A915YE63"/>
<dbReference type="KEGG" id="aup:AsAng_0021730"/>
<dbReference type="EMBL" id="AP026867">
    <property type="protein sequence ID" value="BDS11459.1"/>
    <property type="molecule type" value="Genomic_DNA"/>
</dbReference>
<gene>
    <name evidence="1" type="ORF">AsAng_0021730</name>
</gene>
<evidence type="ECO:0000313" key="2">
    <source>
        <dbReference type="Proteomes" id="UP001060919"/>
    </source>
</evidence>
<accession>A0A915YE63</accession>
<evidence type="ECO:0000313" key="1">
    <source>
        <dbReference type="EMBL" id="BDS11459.1"/>
    </source>
</evidence>